<reference evidence="7 8" key="1">
    <citation type="submission" date="2020-05" db="EMBL/GenBank/DDBJ databases">
        <title>Mucilaginibacter mali sp. nov.</title>
        <authorList>
            <person name="Kim H.S."/>
            <person name="Lee K.C."/>
            <person name="Suh M.K."/>
            <person name="Kim J.-S."/>
            <person name="Han K.-I."/>
            <person name="Eom M.K."/>
            <person name="Shin Y.K."/>
            <person name="Lee J.-S."/>
        </authorList>
    </citation>
    <scope>NUCLEOTIDE SEQUENCE [LARGE SCALE GENOMIC DNA]</scope>
    <source>
        <strain evidence="7 8">G2-14</strain>
    </source>
</reference>
<dbReference type="Pfam" id="PF00182">
    <property type="entry name" value="Glyco_hydro_19"/>
    <property type="match status" value="1"/>
</dbReference>
<feature type="active site" description="Proton donor" evidence="3">
    <location>
        <position position="154"/>
    </location>
</feature>
<evidence type="ECO:0000256" key="5">
    <source>
        <dbReference type="SAM" id="SignalP"/>
    </source>
</evidence>
<dbReference type="Proteomes" id="UP000505355">
    <property type="component" value="Chromosome"/>
</dbReference>
<keyword evidence="5" id="KW-0732">Signal</keyword>
<dbReference type="InterPro" id="IPR000726">
    <property type="entry name" value="Glyco_hydro_19_cat"/>
</dbReference>
<dbReference type="InterPro" id="IPR023346">
    <property type="entry name" value="Lysozyme-like_dom_sf"/>
</dbReference>
<evidence type="ECO:0000256" key="1">
    <source>
        <dbReference type="ARBA" id="ARBA00022821"/>
    </source>
</evidence>
<dbReference type="Gene3D" id="3.30.20.10">
    <property type="entry name" value="Endochitinase, domain 2"/>
    <property type="match status" value="1"/>
</dbReference>
<sequence>MKIKKTGIWTMLIGAILMASVSCGNTGSTKVEAAEATPTKASFSKFISEQQFNDMFPMRDKFYTYAAFIKAVDELGDIKVKVSKRAFSVYQLVRTDKATGKATTVRQDADWNENWAKQKPDSTYTIDYGAFCAEKDAATNKKELAAFFANVAHETRHGENGKYNDGLMFIHEQNTSLPYIAENDEYPPVAGKKYYGRGPLQLSYNGNYGYASDCIFGDKKVLLNNPDLLEKDAVAAFKSAIYFWMTPQPHKPSAHDVMIGKWQPSAADKAKGRAPGFGMTIVLINGPVECNQGDAMPAMADRIAFYQHFLIKLGTSDPNCACSCGKMAAL</sequence>
<dbReference type="GO" id="GO:0016998">
    <property type="term" value="P:cell wall macromolecule catabolic process"/>
    <property type="evidence" value="ECO:0007669"/>
    <property type="project" value="InterPro"/>
</dbReference>
<proteinExistence type="predicted"/>
<protein>
    <recommendedName>
        <fullName evidence="6">Glycoside hydrolase family 19 catalytic domain-containing protein</fullName>
    </recommendedName>
</protein>
<evidence type="ECO:0000259" key="6">
    <source>
        <dbReference type="Pfam" id="PF00182"/>
    </source>
</evidence>
<dbReference type="InterPro" id="IPR016283">
    <property type="entry name" value="Glyco_hydro_19"/>
</dbReference>
<dbReference type="PANTHER" id="PTHR22595:SF79">
    <property type="entry name" value="CHITINASE 12"/>
    <property type="match status" value="1"/>
</dbReference>
<evidence type="ECO:0000313" key="7">
    <source>
        <dbReference type="EMBL" id="QKJ28746.1"/>
    </source>
</evidence>
<evidence type="ECO:0000256" key="4">
    <source>
        <dbReference type="PIRSR" id="PIRSR001060-2"/>
    </source>
</evidence>
<feature type="signal peptide" evidence="5">
    <location>
        <begin position="1"/>
        <end position="24"/>
    </location>
</feature>
<name>A0A7D4PZD1_9SPHI</name>
<dbReference type="SUPFAM" id="SSF53955">
    <property type="entry name" value="Lysozyme-like"/>
    <property type="match status" value="1"/>
</dbReference>
<dbReference type="GO" id="GO:0050832">
    <property type="term" value="P:defense response to fungus"/>
    <property type="evidence" value="ECO:0007669"/>
    <property type="project" value="UniProtKB-ARBA"/>
</dbReference>
<dbReference type="GO" id="GO:0005975">
    <property type="term" value="P:carbohydrate metabolic process"/>
    <property type="evidence" value="ECO:0007669"/>
    <property type="project" value="InterPro"/>
</dbReference>
<dbReference type="PIRSF" id="PIRSF001060">
    <property type="entry name" value="Endochitinase"/>
    <property type="match status" value="1"/>
</dbReference>
<dbReference type="PROSITE" id="PS51257">
    <property type="entry name" value="PROKAR_LIPOPROTEIN"/>
    <property type="match status" value="1"/>
</dbReference>
<keyword evidence="2 4" id="KW-1015">Disulfide bond</keyword>
<organism evidence="7 8">
    <name type="scientific">Mucilaginibacter mali</name>
    <dbReference type="NCBI Taxonomy" id="2740462"/>
    <lineage>
        <taxon>Bacteria</taxon>
        <taxon>Pseudomonadati</taxon>
        <taxon>Bacteroidota</taxon>
        <taxon>Sphingobacteriia</taxon>
        <taxon>Sphingobacteriales</taxon>
        <taxon>Sphingobacteriaceae</taxon>
        <taxon>Mucilaginibacter</taxon>
    </lineage>
</organism>
<dbReference type="PANTHER" id="PTHR22595">
    <property type="entry name" value="CHITINASE-RELATED"/>
    <property type="match status" value="1"/>
</dbReference>
<feature type="domain" description="Glycoside hydrolase family 19 catalytic" evidence="6">
    <location>
        <begin position="127"/>
        <end position="315"/>
    </location>
</feature>
<feature type="disulfide bond" evidence="4">
    <location>
        <begin position="290"/>
        <end position="322"/>
    </location>
</feature>
<evidence type="ECO:0000313" key="8">
    <source>
        <dbReference type="Proteomes" id="UP000505355"/>
    </source>
</evidence>
<accession>A0A7D4PZD1</accession>
<dbReference type="RefSeq" id="WP_173413446.1">
    <property type="nucleotide sequence ID" value="NZ_CP054139.1"/>
</dbReference>
<evidence type="ECO:0000256" key="3">
    <source>
        <dbReference type="PIRSR" id="PIRSR001060-1"/>
    </source>
</evidence>
<dbReference type="CDD" id="cd00325">
    <property type="entry name" value="chitinase_GH19"/>
    <property type="match status" value="1"/>
</dbReference>
<dbReference type="KEGG" id="mmab:HQ865_02885"/>
<dbReference type="AlphaFoldDB" id="A0A7D4PZD1"/>
<evidence type="ECO:0000256" key="2">
    <source>
        <dbReference type="ARBA" id="ARBA00023157"/>
    </source>
</evidence>
<dbReference type="GO" id="GO:0006032">
    <property type="term" value="P:chitin catabolic process"/>
    <property type="evidence" value="ECO:0007669"/>
    <property type="project" value="InterPro"/>
</dbReference>
<dbReference type="EMBL" id="CP054139">
    <property type="protein sequence ID" value="QKJ28746.1"/>
    <property type="molecule type" value="Genomic_DNA"/>
</dbReference>
<keyword evidence="8" id="KW-1185">Reference proteome</keyword>
<dbReference type="Gene3D" id="1.10.530.10">
    <property type="match status" value="2"/>
</dbReference>
<keyword evidence="1" id="KW-0611">Plant defense</keyword>
<dbReference type="GO" id="GO:0004568">
    <property type="term" value="F:chitinase activity"/>
    <property type="evidence" value="ECO:0007669"/>
    <property type="project" value="InterPro"/>
</dbReference>
<gene>
    <name evidence="7" type="ORF">HQ865_02885</name>
</gene>
<feature type="chain" id="PRO_5028918677" description="Glycoside hydrolase family 19 catalytic domain-containing protein" evidence="5">
    <location>
        <begin position="25"/>
        <end position="330"/>
    </location>
</feature>